<comment type="caution">
    <text evidence="2">The sequence shown here is derived from an EMBL/GenBank/DDBJ whole genome shotgun (WGS) entry which is preliminary data.</text>
</comment>
<sequence length="188" mass="21342">MPSKMSSSHVAENGVHPLIEEGRKVASISPESYTFPVTNPFNPKVGVESLTTQDEGDTWDDDFKDVVEMAFDPSNFQADDNQQDEDDNEDAHHEGENIIRLLFRSIDEKIVGSGDGAVESVERQGIDCGNAAEGEEDGKEDQDKPWFEKARMCQEYESQSAATIKRCLRDMYGFRNWNVWVERWETLD</sequence>
<protein>
    <submittedName>
        <fullName evidence="2">Uncharacterized protein</fullName>
    </submittedName>
</protein>
<proteinExistence type="predicted"/>
<dbReference type="Proteomes" id="UP001595075">
    <property type="component" value="Unassembled WGS sequence"/>
</dbReference>
<evidence type="ECO:0000313" key="3">
    <source>
        <dbReference type="Proteomes" id="UP001595075"/>
    </source>
</evidence>
<feature type="region of interest" description="Disordered" evidence="1">
    <location>
        <begin position="33"/>
        <end position="60"/>
    </location>
</feature>
<organism evidence="2 3">
    <name type="scientific">Oculimacula yallundae</name>
    <dbReference type="NCBI Taxonomy" id="86028"/>
    <lineage>
        <taxon>Eukaryota</taxon>
        <taxon>Fungi</taxon>
        <taxon>Dikarya</taxon>
        <taxon>Ascomycota</taxon>
        <taxon>Pezizomycotina</taxon>
        <taxon>Leotiomycetes</taxon>
        <taxon>Helotiales</taxon>
        <taxon>Ploettnerulaceae</taxon>
        <taxon>Oculimacula</taxon>
    </lineage>
</organism>
<gene>
    <name evidence="2" type="ORF">VTL71DRAFT_12343</name>
</gene>
<evidence type="ECO:0000256" key="1">
    <source>
        <dbReference type="SAM" id="MobiDB-lite"/>
    </source>
</evidence>
<reference evidence="2 3" key="1">
    <citation type="journal article" date="2024" name="Commun. Biol.">
        <title>Comparative genomic analysis of thermophilic fungi reveals convergent evolutionary adaptations and gene losses.</title>
        <authorList>
            <person name="Steindorff A.S."/>
            <person name="Aguilar-Pontes M.V."/>
            <person name="Robinson A.J."/>
            <person name="Andreopoulos B."/>
            <person name="LaButti K."/>
            <person name="Kuo A."/>
            <person name="Mondo S."/>
            <person name="Riley R."/>
            <person name="Otillar R."/>
            <person name="Haridas S."/>
            <person name="Lipzen A."/>
            <person name="Grimwood J."/>
            <person name="Schmutz J."/>
            <person name="Clum A."/>
            <person name="Reid I.D."/>
            <person name="Moisan M.C."/>
            <person name="Butler G."/>
            <person name="Nguyen T.T.M."/>
            <person name="Dewar K."/>
            <person name="Conant G."/>
            <person name="Drula E."/>
            <person name="Henrissat B."/>
            <person name="Hansel C."/>
            <person name="Singer S."/>
            <person name="Hutchinson M.I."/>
            <person name="de Vries R.P."/>
            <person name="Natvig D.O."/>
            <person name="Powell A.J."/>
            <person name="Tsang A."/>
            <person name="Grigoriev I.V."/>
        </authorList>
    </citation>
    <scope>NUCLEOTIDE SEQUENCE [LARGE SCALE GENOMIC DNA]</scope>
    <source>
        <strain evidence="2 3">CBS 494.80</strain>
    </source>
</reference>
<dbReference type="EMBL" id="JAZHXI010000005">
    <property type="protein sequence ID" value="KAL2071108.1"/>
    <property type="molecule type" value="Genomic_DNA"/>
</dbReference>
<evidence type="ECO:0000313" key="2">
    <source>
        <dbReference type="EMBL" id="KAL2071108.1"/>
    </source>
</evidence>
<feature type="region of interest" description="Disordered" evidence="1">
    <location>
        <begin position="74"/>
        <end position="94"/>
    </location>
</feature>
<keyword evidence="3" id="KW-1185">Reference proteome</keyword>
<accession>A0ABR4CP44</accession>
<name>A0ABR4CP44_9HELO</name>